<comment type="caution">
    <text evidence="2">The sequence shown here is derived from an EMBL/GenBank/DDBJ whole genome shotgun (WGS) entry which is preliminary data.</text>
</comment>
<evidence type="ECO:0000256" key="1">
    <source>
        <dbReference type="SAM" id="SignalP"/>
    </source>
</evidence>
<evidence type="ECO:0000313" key="2">
    <source>
        <dbReference type="EMBL" id="GAA0606208.1"/>
    </source>
</evidence>
<keyword evidence="3" id="KW-1185">Reference proteome</keyword>
<feature type="chain" id="PRO_5046376151" evidence="1">
    <location>
        <begin position="26"/>
        <end position="121"/>
    </location>
</feature>
<name>A0ABN1G8D8_9HYPH</name>
<evidence type="ECO:0000313" key="3">
    <source>
        <dbReference type="Proteomes" id="UP001424441"/>
    </source>
</evidence>
<feature type="signal peptide" evidence="1">
    <location>
        <begin position="1"/>
        <end position="25"/>
    </location>
</feature>
<reference evidence="2 3" key="1">
    <citation type="journal article" date="2019" name="Int. J. Syst. Evol. Microbiol.">
        <title>The Global Catalogue of Microorganisms (GCM) 10K type strain sequencing project: providing services to taxonomists for standard genome sequencing and annotation.</title>
        <authorList>
            <consortium name="The Broad Institute Genomics Platform"/>
            <consortium name="The Broad Institute Genome Sequencing Center for Infectious Disease"/>
            <person name="Wu L."/>
            <person name="Ma J."/>
        </authorList>
    </citation>
    <scope>NUCLEOTIDE SEQUENCE [LARGE SCALE GENOMIC DNA]</scope>
    <source>
        <strain evidence="2 3">JCM 15115</strain>
    </source>
</reference>
<dbReference type="EMBL" id="BAAADE010000003">
    <property type="protein sequence ID" value="GAA0606208.1"/>
    <property type="molecule type" value="Genomic_DNA"/>
</dbReference>
<accession>A0ABN1G8D8</accession>
<proteinExistence type="predicted"/>
<protein>
    <submittedName>
        <fullName evidence="2">Uncharacterized protein</fullName>
    </submittedName>
</protein>
<gene>
    <name evidence="2" type="ORF">GCM10008943_22280</name>
</gene>
<dbReference type="Proteomes" id="UP001424441">
    <property type="component" value="Unassembled WGS sequence"/>
</dbReference>
<dbReference type="RefSeq" id="WP_343805502.1">
    <property type="nucleotide sequence ID" value="NZ_BAAADE010000003.1"/>
</dbReference>
<organism evidence="2 3">
    <name type="scientific">Paenochrobactrum glaciei</name>
    <dbReference type="NCBI Taxonomy" id="486407"/>
    <lineage>
        <taxon>Bacteria</taxon>
        <taxon>Pseudomonadati</taxon>
        <taxon>Pseudomonadota</taxon>
        <taxon>Alphaproteobacteria</taxon>
        <taxon>Hyphomicrobiales</taxon>
        <taxon>Brucellaceae</taxon>
        <taxon>Paenochrobactrum</taxon>
    </lineage>
</organism>
<keyword evidence="1" id="KW-0732">Signal</keyword>
<sequence length="121" mass="12705">MKIKALPIVATSLLALPLLSSVSFADEQSDQVYNSARNQLGMIKYCAENGHLPTEAVAAFEKIVAVLPVASDKAVSDKYEAEGVAGNSYDGTQVVSLKDISAGMGSSIADYCATYKSLIAQ</sequence>